<dbReference type="InterPro" id="IPR058334">
    <property type="entry name" value="DUF8021"/>
</dbReference>
<reference evidence="3" key="1">
    <citation type="submission" date="2020-12" db="EMBL/GenBank/DDBJ databases">
        <title>Antrihabitans popcorni sp. nov. and Antrihabitans auranticaus sp. nov., isolated from a larva cave.</title>
        <authorList>
            <person name="Lee S.D."/>
            <person name="Kim I.S."/>
        </authorList>
    </citation>
    <scope>NUCLEOTIDE SEQUENCE</scope>
    <source>
        <strain evidence="3">YC3-6</strain>
    </source>
</reference>
<dbReference type="RefSeq" id="WP_199706780.1">
    <property type="nucleotide sequence ID" value="NZ_JAEMNV010000008.1"/>
</dbReference>
<dbReference type="Pfam" id="PF26061">
    <property type="entry name" value="DUF8021"/>
    <property type="match status" value="1"/>
</dbReference>
<dbReference type="Proteomes" id="UP000655868">
    <property type="component" value="Unassembled WGS sequence"/>
</dbReference>
<name>A0A934NUU5_9NOCA</name>
<protein>
    <recommendedName>
        <fullName evidence="2">DUF8021 domain-containing protein</fullName>
    </recommendedName>
</protein>
<organism evidence="3 4">
    <name type="scientific">Antrihabitans stalagmiti</name>
    <dbReference type="NCBI Taxonomy" id="2799499"/>
    <lineage>
        <taxon>Bacteria</taxon>
        <taxon>Bacillati</taxon>
        <taxon>Actinomycetota</taxon>
        <taxon>Actinomycetes</taxon>
        <taxon>Mycobacteriales</taxon>
        <taxon>Nocardiaceae</taxon>
        <taxon>Antrihabitans</taxon>
    </lineage>
</organism>
<accession>A0A934NUU5</accession>
<feature type="chain" id="PRO_5039036465" description="DUF8021 domain-containing protein" evidence="1">
    <location>
        <begin position="25"/>
        <end position="148"/>
    </location>
</feature>
<comment type="caution">
    <text evidence="3">The sequence shown here is derived from an EMBL/GenBank/DDBJ whole genome shotgun (WGS) entry which is preliminary data.</text>
</comment>
<keyword evidence="1" id="KW-0732">Signal</keyword>
<feature type="domain" description="DUF8021" evidence="2">
    <location>
        <begin position="34"/>
        <end position="139"/>
    </location>
</feature>
<evidence type="ECO:0000259" key="2">
    <source>
        <dbReference type="Pfam" id="PF26061"/>
    </source>
</evidence>
<evidence type="ECO:0000313" key="3">
    <source>
        <dbReference type="EMBL" id="MBJ8341693.1"/>
    </source>
</evidence>
<evidence type="ECO:0000313" key="4">
    <source>
        <dbReference type="Proteomes" id="UP000655868"/>
    </source>
</evidence>
<dbReference type="AlphaFoldDB" id="A0A934NUU5"/>
<feature type="signal peptide" evidence="1">
    <location>
        <begin position="1"/>
        <end position="24"/>
    </location>
</feature>
<dbReference type="EMBL" id="JAEMNV010000008">
    <property type="protein sequence ID" value="MBJ8341693.1"/>
    <property type="molecule type" value="Genomic_DNA"/>
</dbReference>
<proteinExistence type="predicted"/>
<sequence>MRYLSSLCLPAVAAVIAMPTGVAAAAPVPGDSPREQQARAYVEALVTHNPDDVKFAPDAKRYEVGIQTGYSGAQLSNDLRNGLQYKVIQRIRDYSTTENGNAVVAKYLLDAGVGTTTLATVQITESFEVIDGSIHLIIADIKIPGLGM</sequence>
<gene>
    <name evidence="3" type="ORF">JGU71_22670</name>
</gene>
<keyword evidence="4" id="KW-1185">Reference proteome</keyword>
<evidence type="ECO:0000256" key="1">
    <source>
        <dbReference type="SAM" id="SignalP"/>
    </source>
</evidence>